<reference evidence="1 2" key="1">
    <citation type="submission" date="2008-10" db="EMBL/GenBank/DDBJ databases">
        <title>Draft genome sequence of Bacteroides dorei (DSM 17855).</title>
        <authorList>
            <person name="Sudarsanam P."/>
            <person name="Ley R."/>
            <person name="Guruge J."/>
            <person name="Turnbaugh P.J."/>
            <person name="Mahowald M."/>
            <person name="Liep D."/>
            <person name="Gordon J."/>
        </authorList>
    </citation>
    <scope>NUCLEOTIDE SEQUENCE [LARGE SCALE GENOMIC DNA]</scope>
    <source>
        <strain evidence="1 2">DSM 17855</strain>
    </source>
</reference>
<dbReference type="EMBL" id="ABWZ01000089">
    <property type="protein sequence ID" value="EEB22732.1"/>
    <property type="molecule type" value="Genomic_DNA"/>
</dbReference>
<dbReference type="HOGENOM" id="CLU_3196018_0_0_10"/>
<accession>B6W5G2</accession>
<sequence>MKEMQQKMTHLRILRTQMSHCCKNPIYCCVCILTGCQDMPTFDHA</sequence>
<protein>
    <submittedName>
        <fullName evidence="1">Uncharacterized protein</fullName>
    </submittedName>
</protein>
<proteinExistence type="predicted"/>
<evidence type="ECO:0000313" key="2">
    <source>
        <dbReference type="Proteomes" id="UP000004849"/>
    </source>
</evidence>
<reference evidence="1 2" key="2">
    <citation type="submission" date="2008-10" db="EMBL/GenBank/DDBJ databases">
        <authorList>
            <person name="Fulton L."/>
            <person name="Clifton S."/>
            <person name="Fulton B."/>
            <person name="Xu J."/>
            <person name="Minx P."/>
            <person name="Pepin K.H."/>
            <person name="Johnson M."/>
            <person name="Thiruvilangam P."/>
            <person name="Bhonagiri V."/>
            <person name="Nash W.E."/>
            <person name="Mardis E.R."/>
            <person name="Wilson R.K."/>
        </authorList>
    </citation>
    <scope>NUCLEOTIDE SEQUENCE [LARGE SCALE GENOMIC DNA]</scope>
    <source>
        <strain evidence="1 2">DSM 17855</strain>
    </source>
</reference>
<dbReference type="Proteomes" id="UP000004849">
    <property type="component" value="Unassembled WGS sequence"/>
</dbReference>
<gene>
    <name evidence="1" type="ORF">BACDOR_04788</name>
</gene>
<evidence type="ECO:0000313" key="1">
    <source>
        <dbReference type="EMBL" id="EEB22732.1"/>
    </source>
</evidence>
<organism evidence="1 2">
    <name type="scientific">Phocaeicola dorei DSM 17855</name>
    <dbReference type="NCBI Taxonomy" id="483217"/>
    <lineage>
        <taxon>Bacteria</taxon>
        <taxon>Pseudomonadati</taxon>
        <taxon>Bacteroidota</taxon>
        <taxon>Bacteroidia</taxon>
        <taxon>Bacteroidales</taxon>
        <taxon>Bacteroidaceae</taxon>
        <taxon>Phocaeicola</taxon>
    </lineage>
</organism>
<dbReference type="AlphaFoldDB" id="B6W5G2"/>
<name>B6W5G2_9BACT</name>